<comment type="subcellular location">
    <subcellularLocation>
        <location evidence="6">Cell membrane</location>
        <topology evidence="6">Multi-pass membrane protein</topology>
    </subcellularLocation>
    <subcellularLocation>
        <location evidence="1">Membrane</location>
    </subcellularLocation>
</comment>
<evidence type="ECO:0000313" key="7">
    <source>
        <dbReference type="EMBL" id="TMI92115.1"/>
    </source>
</evidence>
<dbReference type="Proteomes" id="UP000318509">
    <property type="component" value="Unassembled WGS sequence"/>
</dbReference>
<dbReference type="PANTHER" id="PTHR23427">
    <property type="entry name" value="SURFEIT LOCUS PROTEIN"/>
    <property type="match status" value="1"/>
</dbReference>
<dbReference type="AlphaFoldDB" id="A0A537K8M7"/>
<evidence type="ECO:0000256" key="6">
    <source>
        <dbReference type="RuleBase" id="RU363076"/>
    </source>
</evidence>
<dbReference type="CDD" id="cd06662">
    <property type="entry name" value="SURF1"/>
    <property type="match status" value="1"/>
</dbReference>
<dbReference type="EMBL" id="VBAK01000072">
    <property type="protein sequence ID" value="TMI92115.1"/>
    <property type="molecule type" value="Genomic_DNA"/>
</dbReference>
<keyword evidence="4 6" id="KW-1133">Transmembrane helix</keyword>
<comment type="caution">
    <text evidence="7">The sequence shown here is derived from an EMBL/GenBank/DDBJ whole genome shotgun (WGS) entry which is preliminary data.</text>
</comment>
<keyword evidence="3 6" id="KW-0812">Transmembrane</keyword>
<organism evidence="7 8">
    <name type="scientific">Candidatus Segetimicrobium genomatis</name>
    <dbReference type="NCBI Taxonomy" id="2569760"/>
    <lineage>
        <taxon>Bacteria</taxon>
        <taxon>Bacillati</taxon>
        <taxon>Candidatus Sysuimicrobiota</taxon>
        <taxon>Candidatus Sysuimicrobiia</taxon>
        <taxon>Candidatus Sysuimicrobiales</taxon>
        <taxon>Candidatus Segetimicrobiaceae</taxon>
        <taxon>Candidatus Segetimicrobium</taxon>
    </lineage>
</organism>
<evidence type="ECO:0000256" key="1">
    <source>
        <dbReference type="ARBA" id="ARBA00004370"/>
    </source>
</evidence>
<proteinExistence type="inferred from homology"/>
<name>A0A537K8M7_9BACT</name>
<feature type="transmembrane region" description="Helical" evidence="6">
    <location>
        <begin position="12"/>
        <end position="34"/>
    </location>
</feature>
<keyword evidence="6" id="KW-1003">Cell membrane</keyword>
<evidence type="ECO:0000313" key="8">
    <source>
        <dbReference type="Proteomes" id="UP000318509"/>
    </source>
</evidence>
<protein>
    <recommendedName>
        <fullName evidence="6">SURF1-like protein</fullName>
    </recommendedName>
</protein>
<evidence type="ECO:0000256" key="4">
    <source>
        <dbReference type="ARBA" id="ARBA00022989"/>
    </source>
</evidence>
<dbReference type="Pfam" id="PF02104">
    <property type="entry name" value="SURF1"/>
    <property type="match status" value="1"/>
</dbReference>
<dbReference type="InterPro" id="IPR002994">
    <property type="entry name" value="Surf1/Shy1"/>
</dbReference>
<dbReference type="PANTHER" id="PTHR23427:SF2">
    <property type="entry name" value="SURFEIT LOCUS PROTEIN 1"/>
    <property type="match status" value="1"/>
</dbReference>
<accession>A0A537K8M7</accession>
<dbReference type="PROSITE" id="PS50895">
    <property type="entry name" value="SURF1"/>
    <property type="match status" value="1"/>
</dbReference>
<gene>
    <name evidence="7" type="ORF">E6H00_03140</name>
</gene>
<reference evidence="7 8" key="1">
    <citation type="journal article" date="2019" name="Nat. Microbiol.">
        <title>Mediterranean grassland soil C-N compound turnover is dependent on rainfall and depth, and is mediated by genomically divergent microorganisms.</title>
        <authorList>
            <person name="Diamond S."/>
            <person name="Andeer P.F."/>
            <person name="Li Z."/>
            <person name="Crits-Christoph A."/>
            <person name="Burstein D."/>
            <person name="Anantharaman K."/>
            <person name="Lane K.R."/>
            <person name="Thomas B.C."/>
            <person name="Pan C."/>
            <person name="Northen T.R."/>
            <person name="Banfield J.F."/>
        </authorList>
    </citation>
    <scope>NUCLEOTIDE SEQUENCE [LARGE SCALE GENOMIC DNA]</scope>
    <source>
        <strain evidence="7">NP_3</strain>
    </source>
</reference>
<keyword evidence="5 6" id="KW-0472">Membrane</keyword>
<evidence type="ECO:0000256" key="2">
    <source>
        <dbReference type="ARBA" id="ARBA00007165"/>
    </source>
</evidence>
<comment type="caution">
    <text evidence="6">Lacks conserved residue(s) required for the propagation of feature annotation.</text>
</comment>
<evidence type="ECO:0000256" key="3">
    <source>
        <dbReference type="ARBA" id="ARBA00022692"/>
    </source>
</evidence>
<comment type="similarity">
    <text evidence="2 6">Belongs to the SURF1 family.</text>
</comment>
<feature type="non-terminal residue" evidence="7">
    <location>
        <position position="121"/>
    </location>
</feature>
<evidence type="ECO:0000256" key="5">
    <source>
        <dbReference type="ARBA" id="ARBA00023136"/>
    </source>
</evidence>
<sequence>MPAEPRAAERRFAPSPAVTIVALLLAALCVRLGFWQWHRGAQRQEAATRFARGAERLLDLDALDPAGVALFQRVRVTGRLDGAHQFLLDNRTHRGRAGYEVVTPLLRAGAPALLVDRGWVP</sequence>
<dbReference type="GO" id="GO:0005886">
    <property type="term" value="C:plasma membrane"/>
    <property type="evidence" value="ECO:0007669"/>
    <property type="project" value="UniProtKB-SubCell"/>
</dbReference>
<dbReference type="InterPro" id="IPR045214">
    <property type="entry name" value="Surf1/Surf4"/>
</dbReference>